<dbReference type="SUPFAM" id="SSF57701">
    <property type="entry name" value="Zn2/Cys6 DNA-binding domain"/>
    <property type="match status" value="1"/>
</dbReference>
<dbReference type="GO" id="GO:0003677">
    <property type="term" value="F:DNA binding"/>
    <property type="evidence" value="ECO:0007669"/>
    <property type="project" value="UniProtKB-KW"/>
</dbReference>
<dbReference type="InterPro" id="IPR052360">
    <property type="entry name" value="Transcr_Regulatory_Proteins"/>
</dbReference>
<sequence>MVKRSISKSYLPKLSLSEDEQRLAKKPRASKPKVKSGCYTCKARRVKCDEAKPQCNRCLNLGRKCEGYPPEVLTRTSMQPLQPRTTPTAVTMYSPSVFSIYSNEEEARYFKNFTEHSAFELSGFFDPDFWTRIVLQECHQNVPIRHAVMAMGALRKSLDVAPRPSLKVNVIQTFDKRHYEYAVHNYIKSIQALNQYILSSNSPQLRVVLISCLLFVCFETFVGSFASSIQQTYGGLKILKNHYVGRKPWNPSKKSMKTNQHRGTELARALQNRSDCDNVSKDVTMTKHIKDYLESENVDSETSTNETYSYQNSPSEFHPYDSSSRQQTTASNLSRQSSPYGTGSRDQSHMINIADPHDRTALYSRPYLTVKSPHSQTSRVSTPATYTSPSTSLDTPSAQASFSRSGNGSVNTYRTPSTETQISARILHNDNHIEDSLIQTFVRLDGNGMFFGMIPGIPPLIWDIHEKYHLPIPDKFSDIPTAHHCWDFLMDRCLQFYRKTLFNRAYAPQNNVPESEVRCQYSSYVRQLEAFADAYQPILNNAISPSGQVVEPSSLILSIHHRATMITLAAVTNDSEMVYDAFIPDFRYITRTSALLVSSTSTKGPKNPRFSFDIGIVPPLHVTITKCRVPVIRQEAISTLLSSPRQEGMWDGVLTARIGEWITRCEESGLSIPTLESPPIQIPVSPGVQQSYPSSASVRDEGDWEDDERIRNGTDAPNGYSSANRHGRMGSRNVQQYPYGIGLPNKSQKQRYDNRSWTVPEGNRVLLTVVDFHIPDRYIKVKCQKALAGEDGTREQRETVIAW</sequence>
<feature type="region of interest" description="Disordered" evidence="7">
    <location>
        <begin position="676"/>
        <end position="748"/>
    </location>
</feature>
<feature type="region of interest" description="Disordered" evidence="7">
    <location>
        <begin position="294"/>
        <end position="349"/>
    </location>
</feature>
<evidence type="ECO:0000259" key="8">
    <source>
        <dbReference type="PROSITE" id="PS50048"/>
    </source>
</evidence>
<evidence type="ECO:0000256" key="7">
    <source>
        <dbReference type="SAM" id="MobiDB-lite"/>
    </source>
</evidence>
<dbReference type="GO" id="GO:0000981">
    <property type="term" value="F:DNA-binding transcription factor activity, RNA polymerase II-specific"/>
    <property type="evidence" value="ECO:0007669"/>
    <property type="project" value="InterPro"/>
</dbReference>
<name>A0A9P7ZAR5_9HELO</name>
<feature type="compositionally biased region" description="Low complexity" evidence="7">
    <location>
        <begin position="381"/>
        <end position="392"/>
    </location>
</feature>
<dbReference type="PANTHER" id="PTHR36206">
    <property type="entry name" value="ASPERCRYPTIN BIOSYNTHESIS CLUSTER-SPECIFIC TRANSCRIPTION REGULATOR ATNN-RELATED"/>
    <property type="match status" value="1"/>
</dbReference>
<feature type="compositionally biased region" description="Polar residues" evidence="7">
    <location>
        <begin position="393"/>
        <end position="415"/>
    </location>
</feature>
<dbReference type="PROSITE" id="PS50048">
    <property type="entry name" value="ZN2_CY6_FUNGAL_2"/>
    <property type="match status" value="1"/>
</dbReference>
<keyword evidence="10" id="KW-1185">Reference proteome</keyword>
<dbReference type="OrthoDB" id="3598904at2759"/>
<feature type="compositionally biased region" description="Polar residues" evidence="7">
    <location>
        <begin position="687"/>
        <end position="697"/>
    </location>
</feature>
<dbReference type="Pfam" id="PF00172">
    <property type="entry name" value="Zn_clus"/>
    <property type="match status" value="1"/>
</dbReference>
<evidence type="ECO:0000313" key="9">
    <source>
        <dbReference type="EMBL" id="KAG9248013.1"/>
    </source>
</evidence>
<dbReference type="InterPro" id="IPR001138">
    <property type="entry name" value="Zn2Cys6_DnaBD"/>
</dbReference>
<keyword evidence="6" id="KW-0539">Nucleus</keyword>
<feature type="region of interest" description="Disordered" evidence="7">
    <location>
        <begin position="369"/>
        <end position="415"/>
    </location>
</feature>
<dbReference type="PROSITE" id="PS00463">
    <property type="entry name" value="ZN2_CY6_FUNGAL_1"/>
    <property type="match status" value="1"/>
</dbReference>
<evidence type="ECO:0000313" key="10">
    <source>
        <dbReference type="Proteomes" id="UP000887226"/>
    </source>
</evidence>
<evidence type="ECO:0000256" key="1">
    <source>
        <dbReference type="ARBA" id="ARBA00022723"/>
    </source>
</evidence>
<feature type="compositionally biased region" description="Polar residues" evidence="7">
    <location>
        <begin position="300"/>
        <end position="345"/>
    </location>
</feature>
<evidence type="ECO:0000256" key="2">
    <source>
        <dbReference type="ARBA" id="ARBA00022833"/>
    </source>
</evidence>
<accession>A0A9P7ZAR5</accession>
<dbReference type="EMBL" id="MU253758">
    <property type="protein sequence ID" value="KAG9248013.1"/>
    <property type="molecule type" value="Genomic_DNA"/>
</dbReference>
<feature type="domain" description="Zn(2)-C6 fungal-type" evidence="8">
    <location>
        <begin position="37"/>
        <end position="65"/>
    </location>
</feature>
<gene>
    <name evidence="9" type="ORF">BJ878DRAFT_490198</name>
</gene>
<dbReference type="InterPro" id="IPR036864">
    <property type="entry name" value="Zn2-C6_fun-type_DNA-bd_sf"/>
</dbReference>
<dbReference type="SMART" id="SM00066">
    <property type="entry name" value="GAL4"/>
    <property type="match status" value="1"/>
</dbReference>
<organism evidence="9 10">
    <name type="scientific">Calycina marina</name>
    <dbReference type="NCBI Taxonomy" id="1763456"/>
    <lineage>
        <taxon>Eukaryota</taxon>
        <taxon>Fungi</taxon>
        <taxon>Dikarya</taxon>
        <taxon>Ascomycota</taxon>
        <taxon>Pezizomycotina</taxon>
        <taxon>Leotiomycetes</taxon>
        <taxon>Helotiales</taxon>
        <taxon>Pezizellaceae</taxon>
        <taxon>Calycina</taxon>
    </lineage>
</organism>
<evidence type="ECO:0000256" key="4">
    <source>
        <dbReference type="ARBA" id="ARBA00023125"/>
    </source>
</evidence>
<evidence type="ECO:0000256" key="5">
    <source>
        <dbReference type="ARBA" id="ARBA00023163"/>
    </source>
</evidence>
<dbReference type="AlphaFoldDB" id="A0A9P7ZAR5"/>
<proteinExistence type="predicted"/>
<dbReference type="PANTHER" id="PTHR36206:SF4">
    <property type="entry name" value="HYPOTHETICAL CONSERVED PROTEIN (EUROFUNG)-RELATED"/>
    <property type="match status" value="1"/>
</dbReference>
<keyword evidence="4" id="KW-0238">DNA-binding</keyword>
<keyword evidence="3" id="KW-0805">Transcription regulation</keyword>
<evidence type="ECO:0000256" key="3">
    <source>
        <dbReference type="ARBA" id="ARBA00023015"/>
    </source>
</evidence>
<dbReference type="Gene3D" id="4.10.240.10">
    <property type="entry name" value="Zn(2)-C6 fungal-type DNA-binding domain"/>
    <property type="match status" value="1"/>
</dbReference>
<dbReference type="Proteomes" id="UP000887226">
    <property type="component" value="Unassembled WGS sequence"/>
</dbReference>
<protein>
    <recommendedName>
        <fullName evidence="8">Zn(2)-C6 fungal-type domain-containing protein</fullName>
    </recommendedName>
</protein>
<dbReference type="CDD" id="cd00067">
    <property type="entry name" value="GAL4"/>
    <property type="match status" value="1"/>
</dbReference>
<keyword evidence="2" id="KW-0862">Zinc</keyword>
<evidence type="ECO:0000256" key="6">
    <source>
        <dbReference type="ARBA" id="ARBA00023242"/>
    </source>
</evidence>
<dbReference type="GO" id="GO:0008270">
    <property type="term" value="F:zinc ion binding"/>
    <property type="evidence" value="ECO:0007669"/>
    <property type="project" value="InterPro"/>
</dbReference>
<comment type="caution">
    <text evidence="9">The sequence shown here is derived from an EMBL/GenBank/DDBJ whole genome shotgun (WGS) entry which is preliminary data.</text>
</comment>
<keyword evidence="5" id="KW-0804">Transcription</keyword>
<keyword evidence="1" id="KW-0479">Metal-binding</keyword>
<reference evidence="9" key="1">
    <citation type="journal article" date="2021" name="IMA Fungus">
        <title>Genomic characterization of three marine fungi, including Emericellopsis atlantica sp. nov. with signatures of a generalist lifestyle and marine biomass degradation.</title>
        <authorList>
            <person name="Hagestad O.C."/>
            <person name="Hou L."/>
            <person name="Andersen J.H."/>
            <person name="Hansen E.H."/>
            <person name="Altermark B."/>
            <person name="Li C."/>
            <person name="Kuhnert E."/>
            <person name="Cox R.J."/>
            <person name="Crous P.W."/>
            <person name="Spatafora J.W."/>
            <person name="Lail K."/>
            <person name="Amirebrahimi M."/>
            <person name="Lipzen A."/>
            <person name="Pangilinan J."/>
            <person name="Andreopoulos W."/>
            <person name="Hayes R.D."/>
            <person name="Ng V."/>
            <person name="Grigoriev I.V."/>
            <person name="Jackson S.A."/>
            <person name="Sutton T.D.S."/>
            <person name="Dobson A.D.W."/>
            <person name="Rama T."/>
        </authorList>
    </citation>
    <scope>NUCLEOTIDE SEQUENCE</scope>
    <source>
        <strain evidence="9">TRa3180A</strain>
    </source>
</reference>